<dbReference type="Proteomes" id="UP000827976">
    <property type="component" value="Chromosome 4"/>
</dbReference>
<comment type="caution">
    <text evidence="1">The sequence shown here is derived from an EMBL/GenBank/DDBJ whole genome shotgun (WGS) entry which is preliminary data.</text>
</comment>
<proteinExistence type="predicted"/>
<reference evidence="2" key="1">
    <citation type="journal article" date="2022" name="Nat. Commun.">
        <title>Chromosome evolution and the genetic basis of agronomically important traits in greater yam.</title>
        <authorList>
            <person name="Bredeson J.V."/>
            <person name="Lyons J.B."/>
            <person name="Oniyinde I.O."/>
            <person name="Okereke N.R."/>
            <person name="Kolade O."/>
            <person name="Nnabue I."/>
            <person name="Nwadili C.O."/>
            <person name="Hribova E."/>
            <person name="Parker M."/>
            <person name="Nwogha J."/>
            <person name="Shu S."/>
            <person name="Carlson J."/>
            <person name="Kariba R."/>
            <person name="Muthemba S."/>
            <person name="Knop K."/>
            <person name="Barton G.J."/>
            <person name="Sherwood A.V."/>
            <person name="Lopez-Montes A."/>
            <person name="Asiedu R."/>
            <person name="Jamnadass R."/>
            <person name="Muchugi A."/>
            <person name="Goodstein D."/>
            <person name="Egesi C.N."/>
            <person name="Featherston J."/>
            <person name="Asfaw A."/>
            <person name="Simpson G.G."/>
            <person name="Dolezel J."/>
            <person name="Hendre P.S."/>
            <person name="Van Deynze A."/>
            <person name="Kumar P.L."/>
            <person name="Obidiegwu J.E."/>
            <person name="Bhattacharjee R."/>
            <person name="Rokhsar D.S."/>
        </authorList>
    </citation>
    <scope>NUCLEOTIDE SEQUENCE [LARGE SCALE GENOMIC DNA]</scope>
    <source>
        <strain evidence="2">cv. TDa95/00328</strain>
    </source>
</reference>
<keyword evidence="2" id="KW-1185">Reference proteome</keyword>
<evidence type="ECO:0000313" key="1">
    <source>
        <dbReference type="EMBL" id="KAH7686853.1"/>
    </source>
</evidence>
<protein>
    <submittedName>
        <fullName evidence="1">Phosphatidylethanolamine-binding protein</fullName>
    </submittedName>
</protein>
<sequence>MNRSIEPLVIGRVIGDVLHELNPTVNMEVVYSSDKQVFNGRELMPSVVKTKPRVDIGGEDMRNAYTLIMTDPDAPNPCDPHLREHLHWLVTDIPGTTDASFGRELISYEAPEPSIGIHRFIFVLFKQQGRQTVGSPSSRHHFNTVKFSEENSLGVPVAAVYFNSQREIAARRR</sequence>
<evidence type="ECO:0000313" key="2">
    <source>
        <dbReference type="Proteomes" id="UP000827976"/>
    </source>
</evidence>
<dbReference type="EMBL" id="CM037014">
    <property type="protein sequence ID" value="KAH7686853.1"/>
    <property type="molecule type" value="Genomic_DNA"/>
</dbReference>
<gene>
    <name evidence="1" type="ORF">IHE45_04G132100</name>
</gene>
<name>A0ACB7WGC5_DIOAL</name>
<organism evidence="1 2">
    <name type="scientific">Dioscorea alata</name>
    <name type="common">Purple yam</name>
    <dbReference type="NCBI Taxonomy" id="55571"/>
    <lineage>
        <taxon>Eukaryota</taxon>
        <taxon>Viridiplantae</taxon>
        <taxon>Streptophyta</taxon>
        <taxon>Embryophyta</taxon>
        <taxon>Tracheophyta</taxon>
        <taxon>Spermatophyta</taxon>
        <taxon>Magnoliopsida</taxon>
        <taxon>Liliopsida</taxon>
        <taxon>Dioscoreales</taxon>
        <taxon>Dioscoreaceae</taxon>
        <taxon>Dioscorea</taxon>
    </lineage>
</organism>
<accession>A0ACB7WGC5</accession>